<name>A0AAC9Z6H3_9RHOB</name>
<gene>
    <name evidence="2" type="ORF">PhaeoP63_00354</name>
</gene>
<evidence type="ECO:0000259" key="1">
    <source>
        <dbReference type="Pfam" id="PF03992"/>
    </source>
</evidence>
<dbReference type="SUPFAM" id="SSF54909">
    <property type="entry name" value="Dimeric alpha+beta barrel"/>
    <property type="match status" value="1"/>
</dbReference>
<dbReference type="Proteomes" id="UP000217545">
    <property type="component" value="Chromosome"/>
</dbReference>
<dbReference type="AlphaFoldDB" id="A0AAC9Z6H3"/>
<evidence type="ECO:0000313" key="2">
    <source>
        <dbReference type="EMBL" id="ATF04467.1"/>
    </source>
</evidence>
<dbReference type="InterPro" id="IPR011008">
    <property type="entry name" value="Dimeric_a/b-barrel"/>
</dbReference>
<evidence type="ECO:0000313" key="3">
    <source>
        <dbReference type="Proteomes" id="UP000217545"/>
    </source>
</evidence>
<proteinExistence type="predicted"/>
<dbReference type="Gene3D" id="3.30.70.100">
    <property type="match status" value="1"/>
</dbReference>
<reference evidence="2 3" key="1">
    <citation type="journal article" date="2017" name="Front. Microbiol.">
        <title>Phaeobacter piscinae sp. nov., a species of the Roseobacter group and potential aquaculture probiont.</title>
        <authorList>
            <person name="Sonnenschein E.C."/>
            <person name="Phippen C.B.W."/>
            <person name="Nielsen K.F."/>
            <person name="Mateiu R.V."/>
            <person name="Melchiorsen J."/>
            <person name="Gram L."/>
            <person name="Overmann J."/>
            <person name="Freese H.M."/>
        </authorList>
    </citation>
    <scope>NUCLEOTIDE SEQUENCE [LARGE SCALE GENOMIC DNA]</scope>
    <source>
        <strain evidence="2 3">P63</strain>
    </source>
</reference>
<protein>
    <recommendedName>
        <fullName evidence="1">ABM domain-containing protein</fullName>
    </recommendedName>
</protein>
<dbReference type="Pfam" id="PF03992">
    <property type="entry name" value="ABM"/>
    <property type="match status" value="1"/>
</dbReference>
<dbReference type="InterPro" id="IPR007138">
    <property type="entry name" value="ABM_dom"/>
</dbReference>
<dbReference type="EMBL" id="CP010784">
    <property type="protein sequence ID" value="ATF04467.1"/>
    <property type="molecule type" value="Genomic_DNA"/>
</dbReference>
<accession>A0AAC9Z6H3</accession>
<dbReference type="GeneID" id="31844817"/>
<organism evidence="2 3">
    <name type="scientific">Phaeobacter gallaeciensis</name>
    <dbReference type="NCBI Taxonomy" id="60890"/>
    <lineage>
        <taxon>Bacteria</taxon>
        <taxon>Pseudomonadati</taxon>
        <taxon>Pseudomonadota</taxon>
        <taxon>Alphaproteobacteria</taxon>
        <taxon>Rhodobacterales</taxon>
        <taxon>Roseobacteraceae</taxon>
        <taxon>Phaeobacter</taxon>
    </lineage>
</organism>
<feature type="domain" description="ABM" evidence="1">
    <location>
        <begin position="4"/>
        <end position="66"/>
    </location>
</feature>
<dbReference type="RefSeq" id="WP_024095868.1">
    <property type="nucleotide sequence ID" value="NZ_CP010588.1"/>
</dbReference>
<sequence length="96" mass="11053">MTIWVTLEMRVKDGAFNALSAFLEENLPNVRGFDGALSVTLYYDAQTRAFLLHEEWLSREHHQTYLAFIDEHGVMAALLGFMEGPPKVTYYDRLVL</sequence>